<evidence type="ECO:0000313" key="2">
    <source>
        <dbReference type="Proteomes" id="UP000216998"/>
    </source>
</evidence>
<gene>
    <name evidence="1" type="ORF">CHU95_01120</name>
</gene>
<comment type="caution">
    <text evidence="1">The sequence shown here is derived from an EMBL/GenBank/DDBJ whole genome shotgun (WGS) entry which is preliminary data.</text>
</comment>
<accession>A0A255Z9D5</accession>
<protein>
    <submittedName>
        <fullName evidence="1">Uncharacterized protein</fullName>
    </submittedName>
</protein>
<dbReference type="AlphaFoldDB" id="A0A255Z9D5"/>
<dbReference type="RefSeq" id="WP_094452876.1">
    <property type="nucleotide sequence ID" value="NZ_NOXU01000014.1"/>
</dbReference>
<dbReference type="EMBL" id="NOXU01000014">
    <property type="protein sequence ID" value="OYQ37495.1"/>
    <property type="molecule type" value="Genomic_DNA"/>
</dbReference>
<dbReference type="OrthoDB" id="8369294at2"/>
<dbReference type="Proteomes" id="UP000216998">
    <property type="component" value="Unassembled WGS sequence"/>
</dbReference>
<organism evidence="1 2">
    <name type="scientific">Niveispirillum lacus</name>
    <dbReference type="NCBI Taxonomy" id="1981099"/>
    <lineage>
        <taxon>Bacteria</taxon>
        <taxon>Pseudomonadati</taxon>
        <taxon>Pseudomonadota</taxon>
        <taxon>Alphaproteobacteria</taxon>
        <taxon>Rhodospirillales</taxon>
        <taxon>Azospirillaceae</taxon>
        <taxon>Niveispirillum</taxon>
    </lineage>
</organism>
<evidence type="ECO:0000313" key="1">
    <source>
        <dbReference type="EMBL" id="OYQ37495.1"/>
    </source>
</evidence>
<proteinExistence type="predicted"/>
<sequence length="178" mass="20027">MHNENFNPFVTVYSIGHPYPKTLPGTFGAVAEFLSRPLNVLAVALPGVTFAEELMVRGAPVMAGYIKDGPHIHWVFKIGDMLFDSPFDARLINREDLMIHDLTPETRLLVHIHLVDSNSQKLRAMRAVTLSPSLTKRFLCDAMDQLADVREVERYYAKCKAIPLRKLPRLAKVEPCGS</sequence>
<keyword evidence="2" id="KW-1185">Reference proteome</keyword>
<reference evidence="1 2" key="1">
    <citation type="submission" date="2017-07" db="EMBL/GenBank/DDBJ databases">
        <title>Niveispirillum cyanobacteriorum sp. nov., isolated from cyanobacterial aggregates in a eutrophic lake.</title>
        <authorList>
            <person name="Cai H."/>
        </authorList>
    </citation>
    <scope>NUCLEOTIDE SEQUENCE [LARGE SCALE GENOMIC DNA]</scope>
    <source>
        <strain evidence="2">TH1-14</strain>
    </source>
</reference>
<name>A0A255Z9D5_9PROT</name>